<organism evidence="4 5">
    <name type="scientific">Rhizomicrobium palustre</name>
    <dbReference type="NCBI Taxonomy" id="189966"/>
    <lineage>
        <taxon>Bacteria</taxon>
        <taxon>Pseudomonadati</taxon>
        <taxon>Pseudomonadota</taxon>
        <taxon>Alphaproteobacteria</taxon>
        <taxon>Micropepsales</taxon>
        <taxon>Micropepsaceae</taxon>
        <taxon>Rhizomicrobium</taxon>
    </lineage>
</organism>
<comment type="caution">
    <text evidence="4">The sequence shown here is derived from an EMBL/GenBank/DDBJ whole genome shotgun (WGS) entry which is preliminary data.</text>
</comment>
<dbReference type="CDD" id="cd13399">
    <property type="entry name" value="Slt35-like"/>
    <property type="match status" value="1"/>
</dbReference>
<dbReference type="InterPro" id="IPR036366">
    <property type="entry name" value="PGBDSf"/>
</dbReference>
<dbReference type="GO" id="GO:0008933">
    <property type="term" value="F:peptidoglycan lytic transglycosylase activity"/>
    <property type="evidence" value="ECO:0007669"/>
    <property type="project" value="TreeGrafter"/>
</dbReference>
<dbReference type="EMBL" id="JAASRM010000001">
    <property type="protein sequence ID" value="NIK88591.1"/>
    <property type="molecule type" value="Genomic_DNA"/>
</dbReference>
<dbReference type="SUPFAM" id="SSF53955">
    <property type="entry name" value="Lysozyme-like"/>
    <property type="match status" value="1"/>
</dbReference>
<dbReference type="InterPro" id="IPR036365">
    <property type="entry name" value="PGBD-like_sf"/>
</dbReference>
<evidence type="ECO:0000259" key="3">
    <source>
        <dbReference type="Pfam" id="PF13406"/>
    </source>
</evidence>
<dbReference type="AlphaFoldDB" id="A0A846MZR2"/>
<evidence type="ECO:0000259" key="2">
    <source>
        <dbReference type="Pfam" id="PF01471"/>
    </source>
</evidence>
<dbReference type="NCBIfam" id="TIGR02283">
    <property type="entry name" value="MltB_2"/>
    <property type="match status" value="1"/>
</dbReference>
<dbReference type="Gene3D" id="1.10.530.10">
    <property type="match status" value="1"/>
</dbReference>
<dbReference type="PANTHER" id="PTHR30163">
    <property type="entry name" value="MEMBRANE-BOUND LYTIC MUREIN TRANSGLYCOSYLASE B"/>
    <property type="match status" value="1"/>
</dbReference>
<accession>A0A846MZR2</accession>
<dbReference type="GO" id="GO:0009253">
    <property type="term" value="P:peptidoglycan catabolic process"/>
    <property type="evidence" value="ECO:0007669"/>
    <property type="project" value="TreeGrafter"/>
</dbReference>
<dbReference type="SUPFAM" id="SSF47090">
    <property type="entry name" value="PGBD-like"/>
    <property type="match status" value="1"/>
</dbReference>
<dbReference type="InterPro" id="IPR002477">
    <property type="entry name" value="Peptidoglycan-bd-like"/>
</dbReference>
<evidence type="ECO:0000313" key="4">
    <source>
        <dbReference type="EMBL" id="NIK88591.1"/>
    </source>
</evidence>
<reference evidence="4 5" key="1">
    <citation type="submission" date="2020-03" db="EMBL/GenBank/DDBJ databases">
        <title>Genomic Encyclopedia of Type Strains, Phase IV (KMG-IV): sequencing the most valuable type-strain genomes for metagenomic binning, comparative biology and taxonomic classification.</title>
        <authorList>
            <person name="Goeker M."/>
        </authorList>
    </citation>
    <scope>NUCLEOTIDE SEQUENCE [LARGE SCALE GENOMIC DNA]</scope>
    <source>
        <strain evidence="4 5">DSM 19867</strain>
    </source>
</reference>
<dbReference type="Pfam" id="PF13406">
    <property type="entry name" value="SLT_2"/>
    <property type="match status" value="1"/>
</dbReference>
<proteinExistence type="predicted"/>
<feature type="signal peptide" evidence="1">
    <location>
        <begin position="1"/>
        <end position="25"/>
    </location>
</feature>
<keyword evidence="1" id="KW-0732">Signal</keyword>
<dbReference type="Pfam" id="PF01471">
    <property type="entry name" value="PG_binding_1"/>
    <property type="match status" value="1"/>
</dbReference>
<dbReference type="Gene3D" id="1.10.101.10">
    <property type="entry name" value="PGBD-like superfamily/PGBD"/>
    <property type="match status" value="1"/>
</dbReference>
<evidence type="ECO:0000313" key="5">
    <source>
        <dbReference type="Proteomes" id="UP000570514"/>
    </source>
</evidence>
<dbReference type="InterPro" id="IPR011970">
    <property type="entry name" value="MltB_2"/>
</dbReference>
<dbReference type="InterPro" id="IPR043426">
    <property type="entry name" value="MltB-like"/>
</dbReference>
<dbReference type="Proteomes" id="UP000570514">
    <property type="component" value="Unassembled WGS sequence"/>
</dbReference>
<name>A0A846MZR2_9PROT</name>
<keyword evidence="5" id="KW-1185">Reference proteome</keyword>
<dbReference type="PANTHER" id="PTHR30163:SF8">
    <property type="entry name" value="LYTIC MUREIN TRANSGLYCOSYLASE"/>
    <property type="match status" value="1"/>
</dbReference>
<evidence type="ECO:0000256" key="1">
    <source>
        <dbReference type="SAM" id="SignalP"/>
    </source>
</evidence>
<protein>
    <submittedName>
        <fullName evidence="4">Membrane-bound lytic murein transglycosylase B</fullName>
    </submittedName>
</protein>
<feature type="chain" id="PRO_5032384690" evidence="1">
    <location>
        <begin position="26"/>
        <end position="433"/>
    </location>
</feature>
<gene>
    <name evidence="4" type="ORF">FHS83_001909</name>
</gene>
<sequence length="433" mass="45370">MRGVVLFLAYLLSLALIAASYGAQGATISGAAGVPVPTPSPLAEDQAFQAFLLDFRPQALAAGISAATYDQAVAGISRNQKVEDRNLNQPEFSKPIWAYLDSAVSPRRVSDGRAAMSANEEAISKISTRYGVPAEILTSIWGNESDYGRGAGSYKMVEALATLAYAGPRIDYARPQLLAALKMAEQEHYDPAAMTSSWAGAFGQTQFVPTTFLSSAVDGDGDGRIDLWLNVADALASTANVLSRAGWVAGKPWGYEVTLPPGFAYEEADLDITKPVSAWTKAGVKTAAGTELPQSGDPASLFLPAGARGPAFLVFPNFKSVLKYNNAASYALAVCLLGDQLKAAAAGASPTAPVAGAWPRDLAPLSRDERLALQDSLTKLGFDIGKVDGLIGAKSRAAVRAWQKAHALPADGFATAEILTQIAMEAKSKTATP</sequence>
<dbReference type="Gene3D" id="1.10.8.350">
    <property type="entry name" value="Bacterial muramidase"/>
    <property type="match status" value="1"/>
</dbReference>
<dbReference type="RefSeq" id="WP_208414383.1">
    <property type="nucleotide sequence ID" value="NZ_BAAADC010000001.1"/>
</dbReference>
<dbReference type="InterPro" id="IPR023346">
    <property type="entry name" value="Lysozyme-like_dom_sf"/>
</dbReference>
<dbReference type="InterPro" id="IPR031304">
    <property type="entry name" value="SLT_2"/>
</dbReference>
<feature type="domain" description="Peptidoglycan binding-like" evidence="2">
    <location>
        <begin position="367"/>
        <end position="421"/>
    </location>
</feature>
<feature type="domain" description="Transglycosylase SLT" evidence="3">
    <location>
        <begin position="48"/>
        <end position="339"/>
    </location>
</feature>